<dbReference type="InterPro" id="IPR031325">
    <property type="entry name" value="RHS_repeat"/>
</dbReference>
<sequence>MAVTVPDWADTLLDLIGVAWPNVDEDAYRAMADSLREFAEDLLDDGQLANNHVERLLSASKGESIEALNKHWNTVKTKHFKDIAEAARTIAGAMDMAAGAVEGMKYAALVQLGYLAAEAGIALSLIPVTAGLSALFGAAAMRLTQEVVKRLIKECVEEAVGYIVSAMTEPAVAALEGMAADLVVQLGSMALGFQDGVDLDQTKNAGKDGFNDGVQSGKEALHLASAGSGSGGGGTGLTDLHIEHSEHDRAGTHLNAVSTGIHGKTSSKLTKAKSHHGRTRGRDSIAQAIDPVADKALAALTKATKAMGDHVGTTLPRAVKQISTDHKKNDQALHDDFNRLKKDGGNNKGGNDGRGSDGRDASSRTKPDSLHKAKDEPRRNGISLEKKRCENDPIDVVTGEMTLPQTDLALPGTLPLVLKRTHLSGYRYGQWFGRSWASTLDERLESDALGGGLIWAREDGSLLVYPRFPQAGDDPVLPLEGPRLALTHGGQYDDETTYTVTDTRSGLTKSFTGSPYSASTAYWLTRIEDRNDNVIAFARATDGAPTTVSHSGGYTVRLTTDDQRINAMDLRTGDGPVTVMAYGYDESGNLTTVADSSGRAQRLTYDEHARITSWTDRNDSTFRYSYDSAGRVVRTTGPDGFLSSAFEYDSASGTTRYTDSTGAATVFRFNDHLQVIAETDPLGHTVRRLWDPYDRLLAQTDPLGRTTTYTYDGRGDLVRIVHPDGGTATVEYNDQHQLTSVTGPDGSTSRQEYDDRGNPTLFTRPNGTTTRLAHNASGHLTGVDHSDDTSDRLVCDAAGLPLAVRGPSGVITTYERDAFGRPTRISDPHGRATQLEWTVEGKPTRRTDSDGSTQSWTYDGEGNCLTHVDAAGGESRFEYTHFDLVTARITPEGARHSFAYDTELRLTQVTDPAGSSWTYTRDAAGRLTSETDFDGRVMRYTHDAIGRLTSRTNGIGQTVQYERDSDGRVVVKDAEGVLTRFTYDASGRLERAVGPDAELLYVRDRAGRILRELCNGRELTHTHDEAGRRIRRTTPTGAVSSWAFPGDRSALLNASGRQVTFEFDEAGRETIRRIGETLTIAHAYDDQGRLTDQQVRADDDRTVQHRVYGYRPDGHLTTVDDHLAGRRRFDLTREGRVTGVTAANWSEQYAYDASGNQTEASWPTDDSAAGPRTYVGTRLTGAGSVRYEHDAQGRVVLRQKRRLSRKPETWRYGWDAEDRLVSVDTPDGSRWRYLYDALGRRIAKQRLSADSSSVAEEVTFTWDGDTLIEQVTHTHGSRETVALTWDHDGVKPVTQVERRLLDQAEIDSRFFAIATDLIGTPRELVDEQGNVAWHTRTTLWGITTWNRDATAYTPLRFPGQYFDPESELHYNRHRHYDPASGRYVSPDPLGLTPAPNAFAYVDNPTTWIDPLGLAMCPHSKNTEHRHSVVLGPNVAPDDQSNSLARYLRNDPNDPEYHDPTRPRDPGAHTYNGSAYAASEAGGPVWMTNVMSAVNDRGTTLSITLDGMPNSSGRVGNWNTPEDIVDAFQTAARHGAQFNTLHEDNYPLRGDGTAWEMSQVALAVTQHDGAAAWGDADHERPGRPWEEIHWYSENQRIHVPKPDIPEITPDLSALHKKK</sequence>
<feature type="region of interest" description="Disordered" evidence="2">
    <location>
        <begin position="259"/>
        <end position="287"/>
    </location>
</feature>
<dbReference type="Pfam" id="PF05593">
    <property type="entry name" value="RHS_repeat"/>
    <property type="match status" value="7"/>
</dbReference>
<feature type="domain" description="Teneurin-like YD-shell" evidence="4">
    <location>
        <begin position="1134"/>
        <end position="1387"/>
    </location>
</feature>
<dbReference type="InterPro" id="IPR056823">
    <property type="entry name" value="TEN-like_YD-shell"/>
</dbReference>
<proteinExistence type="predicted"/>
<feature type="compositionally biased region" description="Polar residues" evidence="2">
    <location>
        <begin position="760"/>
        <end position="769"/>
    </location>
</feature>
<dbReference type="RefSeq" id="WP_237404008.1">
    <property type="nucleotide sequence ID" value="NZ_BAAATO010000008.1"/>
</dbReference>
<feature type="compositionally biased region" description="Basic and acidic residues" evidence="2">
    <location>
        <begin position="354"/>
        <end position="387"/>
    </location>
</feature>
<dbReference type="NCBIfam" id="TIGR01643">
    <property type="entry name" value="YD_repeat_2x"/>
    <property type="match status" value="9"/>
</dbReference>
<feature type="compositionally biased region" description="Polar residues" evidence="2">
    <location>
        <begin position="738"/>
        <end position="750"/>
    </location>
</feature>
<dbReference type="NCBIfam" id="TIGR03696">
    <property type="entry name" value="Rhs_assc_core"/>
    <property type="match status" value="1"/>
</dbReference>
<evidence type="ECO:0000313" key="6">
    <source>
        <dbReference type="EMBL" id="GHI79518.1"/>
    </source>
</evidence>
<feature type="domain" description="DUF6531" evidence="3">
    <location>
        <begin position="392"/>
        <end position="465"/>
    </location>
</feature>
<dbReference type="Proteomes" id="UP000608522">
    <property type="component" value="Unassembled WGS sequence"/>
</dbReference>
<feature type="region of interest" description="Disordered" evidence="2">
    <location>
        <begin position="1430"/>
        <end position="1473"/>
    </location>
</feature>
<feature type="compositionally biased region" description="Basic and acidic residues" evidence="2">
    <location>
        <begin position="323"/>
        <end position="345"/>
    </location>
</feature>
<evidence type="ECO:0000256" key="2">
    <source>
        <dbReference type="SAM" id="MobiDB-lite"/>
    </source>
</evidence>
<keyword evidence="1" id="KW-0677">Repeat</keyword>
<dbReference type="InterPro" id="IPR057746">
    <property type="entry name" value="CpnT-like_N"/>
</dbReference>
<dbReference type="Pfam" id="PF25023">
    <property type="entry name" value="TEN_YD-shell"/>
    <property type="match status" value="1"/>
</dbReference>
<evidence type="ECO:0000313" key="7">
    <source>
        <dbReference type="Proteomes" id="UP000608522"/>
    </source>
</evidence>
<evidence type="ECO:0000259" key="4">
    <source>
        <dbReference type="Pfam" id="PF25023"/>
    </source>
</evidence>
<dbReference type="EMBL" id="BNED01000005">
    <property type="protein sequence ID" value="GHI79518.1"/>
    <property type="molecule type" value="Genomic_DNA"/>
</dbReference>
<gene>
    <name evidence="6" type="ORF">Sspor_50790</name>
</gene>
<evidence type="ECO:0000259" key="5">
    <source>
        <dbReference type="Pfam" id="PF25547"/>
    </source>
</evidence>
<dbReference type="PANTHER" id="PTHR32305">
    <property type="match status" value="1"/>
</dbReference>
<evidence type="ECO:0000256" key="1">
    <source>
        <dbReference type="ARBA" id="ARBA00022737"/>
    </source>
</evidence>
<feature type="domain" description="Outer membrane channel protein CpnT-like N-terminal" evidence="5">
    <location>
        <begin position="18"/>
        <end position="138"/>
    </location>
</feature>
<dbReference type="PANTHER" id="PTHR32305:SF15">
    <property type="entry name" value="PROTEIN RHSA-RELATED"/>
    <property type="match status" value="1"/>
</dbReference>
<reference evidence="7" key="1">
    <citation type="submission" date="2023-07" db="EMBL/GenBank/DDBJ databases">
        <title>Whole genome shotgun sequence of Streptomyces spororaveus NBRC 15456.</title>
        <authorList>
            <person name="Komaki H."/>
            <person name="Tamura T."/>
        </authorList>
    </citation>
    <scope>NUCLEOTIDE SEQUENCE [LARGE SCALE GENOMIC DNA]</scope>
    <source>
        <strain evidence="7">NBRC 15456</strain>
    </source>
</reference>
<dbReference type="Gene3D" id="2.180.10.10">
    <property type="entry name" value="RHS repeat-associated core"/>
    <property type="match status" value="3"/>
</dbReference>
<feature type="compositionally biased region" description="Basic and acidic residues" evidence="2">
    <location>
        <begin position="1447"/>
        <end position="1466"/>
    </location>
</feature>
<comment type="caution">
    <text evidence="6">The sequence shown here is derived from an EMBL/GenBank/DDBJ whole genome shotgun (WGS) entry which is preliminary data.</text>
</comment>
<dbReference type="InterPro" id="IPR050708">
    <property type="entry name" value="T6SS_VgrG/RHS"/>
</dbReference>
<evidence type="ECO:0008006" key="8">
    <source>
        <dbReference type="Google" id="ProtNLM"/>
    </source>
</evidence>
<dbReference type="InterPro" id="IPR022385">
    <property type="entry name" value="Rhs_assc_core"/>
</dbReference>
<dbReference type="Pfam" id="PF25547">
    <property type="entry name" value="WXG100_2"/>
    <property type="match status" value="1"/>
</dbReference>
<feature type="region of interest" description="Disordered" evidence="2">
    <location>
        <begin position="323"/>
        <end position="387"/>
    </location>
</feature>
<feature type="compositionally biased region" description="Basic residues" evidence="2">
    <location>
        <begin position="270"/>
        <end position="279"/>
    </location>
</feature>
<evidence type="ECO:0000259" key="3">
    <source>
        <dbReference type="Pfam" id="PF20148"/>
    </source>
</evidence>
<dbReference type="PRINTS" id="PR00394">
    <property type="entry name" value="RHSPROTEIN"/>
</dbReference>
<organism evidence="6 7">
    <name type="scientific">Streptomyces spororaveus</name>
    <dbReference type="NCBI Taxonomy" id="284039"/>
    <lineage>
        <taxon>Bacteria</taxon>
        <taxon>Bacillati</taxon>
        <taxon>Actinomycetota</taxon>
        <taxon>Actinomycetes</taxon>
        <taxon>Kitasatosporales</taxon>
        <taxon>Streptomycetaceae</taxon>
        <taxon>Streptomyces</taxon>
    </lineage>
</organism>
<dbReference type="InterPro" id="IPR006530">
    <property type="entry name" value="YD"/>
</dbReference>
<dbReference type="InterPro" id="IPR045351">
    <property type="entry name" value="DUF6531"/>
</dbReference>
<protein>
    <recommendedName>
        <fullName evidence="8">RHS repeat-associated protein</fullName>
    </recommendedName>
</protein>
<name>A0ABQ3TGJ0_9ACTN</name>
<feature type="region of interest" description="Disordered" evidence="2">
    <location>
        <begin position="738"/>
        <end position="769"/>
    </location>
</feature>
<dbReference type="Pfam" id="PF20148">
    <property type="entry name" value="DUF6531"/>
    <property type="match status" value="1"/>
</dbReference>
<keyword evidence="7" id="KW-1185">Reference proteome</keyword>
<accession>A0ABQ3TGJ0</accession>